<reference evidence="2 3" key="1">
    <citation type="submission" date="2018-05" db="EMBL/GenBank/DDBJ databases">
        <title>Genomic Encyclopedia of Type Strains, Phase IV (KMG-IV): sequencing the most valuable type-strain genomes for metagenomic binning, comparative biology and taxonomic classification.</title>
        <authorList>
            <person name="Goeker M."/>
        </authorList>
    </citation>
    <scope>NUCLEOTIDE SEQUENCE [LARGE SCALE GENOMIC DNA]</scope>
    <source>
        <strain evidence="2 3">DSM 2626</strain>
    </source>
</reference>
<dbReference type="AlphaFoldDB" id="A0A8E2WGI6"/>
<gene>
    <name evidence="2" type="ORF">C8D77_101520</name>
</gene>
<protein>
    <submittedName>
        <fullName evidence="2">Uncharacterized protein</fullName>
    </submittedName>
</protein>
<evidence type="ECO:0000313" key="3">
    <source>
        <dbReference type="Proteomes" id="UP000245631"/>
    </source>
</evidence>
<evidence type="ECO:0000256" key="1">
    <source>
        <dbReference type="SAM" id="Phobius"/>
    </source>
</evidence>
<evidence type="ECO:0000313" key="2">
    <source>
        <dbReference type="EMBL" id="PWJ93840.1"/>
    </source>
</evidence>
<dbReference type="Proteomes" id="UP000245631">
    <property type="component" value="Unassembled WGS sequence"/>
</dbReference>
<sequence>MLEMAKSSITLFFRGKLFSEPGKVYRQTAIGATITALLVIALAKAGLPLAAAAALACLIGGGLQPYLFKNLKYR</sequence>
<dbReference type="RefSeq" id="WP_109659030.1">
    <property type="nucleotide sequence ID" value="NZ_QGGH01000001.1"/>
</dbReference>
<feature type="transmembrane region" description="Helical" evidence="1">
    <location>
        <begin position="49"/>
        <end position="68"/>
    </location>
</feature>
<accession>A0A8E2WGI6</accession>
<keyword evidence="1" id="KW-1133">Transmembrane helix</keyword>
<keyword evidence="1" id="KW-0812">Transmembrane</keyword>
<name>A0A8E2WGI6_RHILI</name>
<organism evidence="2 3">
    <name type="scientific">Rhizobium loti</name>
    <name type="common">Mesorhizobium loti</name>
    <dbReference type="NCBI Taxonomy" id="381"/>
    <lineage>
        <taxon>Bacteria</taxon>
        <taxon>Pseudomonadati</taxon>
        <taxon>Pseudomonadota</taxon>
        <taxon>Alphaproteobacteria</taxon>
        <taxon>Hyphomicrobiales</taxon>
        <taxon>Phyllobacteriaceae</taxon>
        <taxon>Mesorhizobium</taxon>
    </lineage>
</organism>
<feature type="transmembrane region" description="Helical" evidence="1">
    <location>
        <begin position="24"/>
        <end position="43"/>
    </location>
</feature>
<proteinExistence type="predicted"/>
<comment type="caution">
    <text evidence="2">The sequence shown here is derived from an EMBL/GenBank/DDBJ whole genome shotgun (WGS) entry which is preliminary data.</text>
</comment>
<dbReference type="EMBL" id="QGGH01000001">
    <property type="protein sequence ID" value="PWJ93840.1"/>
    <property type="molecule type" value="Genomic_DNA"/>
</dbReference>
<keyword evidence="1" id="KW-0472">Membrane</keyword>
<dbReference type="GeneID" id="61049866"/>